<accession>A0AA87ZHM6</accession>
<proteinExistence type="predicted"/>
<keyword evidence="2" id="KW-1185">Reference proteome</keyword>
<dbReference type="Proteomes" id="UP001187192">
    <property type="component" value="Unassembled WGS sequence"/>
</dbReference>
<reference evidence="1" key="1">
    <citation type="submission" date="2023-07" db="EMBL/GenBank/DDBJ databases">
        <title>draft genome sequence of fig (Ficus carica).</title>
        <authorList>
            <person name="Takahashi T."/>
            <person name="Nishimura K."/>
        </authorList>
    </citation>
    <scope>NUCLEOTIDE SEQUENCE</scope>
</reference>
<gene>
    <name evidence="1" type="ORF">TIFTF001_006022</name>
</gene>
<name>A0AA87ZHM6_FICCA</name>
<organism evidence="1 2">
    <name type="scientific">Ficus carica</name>
    <name type="common">Common fig</name>
    <dbReference type="NCBI Taxonomy" id="3494"/>
    <lineage>
        <taxon>Eukaryota</taxon>
        <taxon>Viridiplantae</taxon>
        <taxon>Streptophyta</taxon>
        <taxon>Embryophyta</taxon>
        <taxon>Tracheophyta</taxon>
        <taxon>Spermatophyta</taxon>
        <taxon>Magnoliopsida</taxon>
        <taxon>eudicotyledons</taxon>
        <taxon>Gunneridae</taxon>
        <taxon>Pentapetalae</taxon>
        <taxon>rosids</taxon>
        <taxon>fabids</taxon>
        <taxon>Rosales</taxon>
        <taxon>Moraceae</taxon>
        <taxon>Ficeae</taxon>
        <taxon>Ficus</taxon>
    </lineage>
</organism>
<sequence length="101" mass="10852">MGVGGAASAAGEVYDQCQIMGSHSGLDLEIGAGIVLADRYRVLRVVAAQTPNSISYPGCSRHGDDPIREGWPVVGDDMVINTHSYSLYPEFLNLIIYILNL</sequence>
<comment type="caution">
    <text evidence="1">The sequence shown here is derived from an EMBL/GenBank/DDBJ whole genome shotgun (WGS) entry which is preliminary data.</text>
</comment>
<evidence type="ECO:0000313" key="2">
    <source>
        <dbReference type="Proteomes" id="UP001187192"/>
    </source>
</evidence>
<protein>
    <submittedName>
        <fullName evidence="1">Uncharacterized protein</fullName>
    </submittedName>
</protein>
<dbReference type="EMBL" id="BTGU01000006">
    <property type="protein sequence ID" value="GMN36438.1"/>
    <property type="molecule type" value="Genomic_DNA"/>
</dbReference>
<evidence type="ECO:0000313" key="1">
    <source>
        <dbReference type="EMBL" id="GMN36438.1"/>
    </source>
</evidence>
<dbReference type="AlphaFoldDB" id="A0AA87ZHM6"/>